<evidence type="ECO:0000313" key="2">
    <source>
        <dbReference type="EMBL" id="KIZ00226.1"/>
    </source>
</evidence>
<feature type="compositionally biased region" description="Basic and acidic residues" evidence="1">
    <location>
        <begin position="234"/>
        <end position="247"/>
    </location>
</feature>
<evidence type="ECO:0000313" key="3">
    <source>
        <dbReference type="Proteomes" id="UP000054498"/>
    </source>
</evidence>
<dbReference type="Proteomes" id="UP000054498">
    <property type="component" value="Unassembled WGS sequence"/>
</dbReference>
<evidence type="ECO:0000256" key="1">
    <source>
        <dbReference type="SAM" id="MobiDB-lite"/>
    </source>
</evidence>
<feature type="compositionally biased region" description="Acidic residues" evidence="1">
    <location>
        <begin position="209"/>
        <end position="221"/>
    </location>
</feature>
<name>A0A0D2N1W5_9CHLO</name>
<dbReference type="KEGG" id="mng:MNEG_7737"/>
<feature type="compositionally biased region" description="Low complexity" evidence="1">
    <location>
        <begin position="318"/>
        <end position="330"/>
    </location>
</feature>
<dbReference type="PANTHER" id="PTHR34684">
    <property type="entry name" value="OS08G0192200 PROTEIN"/>
    <property type="match status" value="1"/>
</dbReference>
<keyword evidence="3" id="KW-1185">Reference proteome</keyword>
<feature type="region of interest" description="Disordered" evidence="1">
    <location>
        <begin position="83"/>
        <end position="380"/>
    </location>
</feature>
<dbReference type="EMBL" id="KK101619">
    <property type="protein sequence ID" value="KIZ00226.1"/>
    <property type="molecule type" value="Genomic_DNA"/>
</dbReference>
<dbReference type="GeneID" id="25740613"/>
<dbReference type="RefSeq" id="XP_013899245.1">
    <property type="nucleotide sequence ID" value="XM_014043791.1"/>
</dbReference>
<protein>
    <submittedName>
        <fullName evidence="2">Uncharacterized protein</fullName>
    </submittedName>
</protein>
<proteinExistence type="predicted"/>
<dbReference type="AlphaFoldDB" id="A0A0D2N1W5"/>
<feature type="compositionally biased region" description="Basic residues" evidence="1">
    <location>
        <begin position="350"/>
        <end position="380"/>
    </location>
</feature>
<feature type="compositionally biased region" description="Basic and acidic residues" evidence="1">
    <location>
        <begin position="101"/>
        <end position="135"/>
    </location>
</feature>
<organism evidence="2 3">
    <name type="scientific">Monoraphidium neglectum</name>
    <dbReference type="NCBI Taxonomy" id="145388"/>
    <lineage>
        <taxon>Eukaryota</taxon>
        <taxon>Viridiplantae</taxon>
        <taxon>Chlorophyta</taxon>
        <taxon>core chlorophytes</taxon>
        <taxon>Chlorophyceae</taxon>
        <taxon>CS clade</taxon>
        <taxon>Sphaeropleales</taxon>
        <taxon>Selenastraceae</taxon>
        <taxon>Monoraphidium</taxon>
    </lineage>
</organism>
<gene>
    <name evidence="2" type="ORF">MNEG_7737</name>
</gene>
<sequence>MASRPASGGAASKLSPDAQRRLAQLLIGQAQQLEERAAAVGVTAFCGKAVQRERPNERFLANTLRGVTSTNKRVTEQQMWAAWEKARPGRGNGGGGGGREPSPDKGRSGSRDRSREWSRERSGDRSRGRSRERRGPCGRSRSSSGGGSSGQRLGAGCRADRGSRSPSRGSPHGAAPTTSGGPSGSSGNGSSSSSERERSPERRRGAGAADDEGGGGIDDAELMGWLAGSRRVRGRGEIGPRSDHEHGPYLPPPAEGEGGASEHVLGPARPGWLRSDGVGGSARRPTPNTALLRGLLGARGGDGERRAGGGGGDEADALGDSSGLTDSSLDSRGRARRRRKRKHSSESRSRSKGRRSKKGKKAKEKKSKSKKSKRRRKDGD</sequence>
<feature type="compositionally biased region" description="Basic and acidic residues" evidence="1">
    <location>
        <begin position="194"/>
        <end position="204"/>
    </location>
</feature>
<feature type="compositionally biased region" description="Low complexity" evidence="1">
    <location>
        <begin position="164"/>
        <end position="180"/>
    </location>
</feature>
<dbReference type="OrthoDB" id="552995at2759"/>
<feature type="compositionally biased region" description="Basic residues" evidence="1">
    <location>
        <begin position="334"/>
        <end position="343"/>
    </location>
</feature>
<reference evidence="2 3" key="1">
    <citation type="journal article" date="2013" name="BMC Genomics">
        <title>Reconstruction of the lipid metabolism for the microalga Monoraphidium neglectum from its genome sequence reveals characteristics suitable for biofuel production.</title>
        <authorList>
            <person name="Bogen C."/>
            <person name="Al-Dilaimi A."/>
            <person name="Albersmeier A."/>
            <person name="Wichmann J."/>
            <person name="Grundmann M."/>
            <person name="Rupp O."/>
            <person name="Lauersen K.J."/>
            <person name="Blifernez-Klassen O."/>
            <person name="Kalinowski J."/>
            <person name="Goesmann A."/>
            <person name="Mussgnug J.H."/>
            <person name="Kruse O."/>
        </authorList>
    </citation>
    <scope>NUCLEOTIDE SEQUENCE [LARGE SCALE GENOMIC DNA]</scope>
    <source>
        <strain evidence="2 3">SAG 48.87</strain>
    </source>
</reference>
<accession>A0A0D2N1W5</accession>
<feature type="compositionally biased region" description="Gly residues" evidence="1">
    <location>
        <begin position="90"/>
        <end position="99"/>
    </location>
</feature>
<dbReference type="PANTHER" id="PTHR34684:SF1">
    <property type="entry name" value="OS08G0192200 PROTEIN"/>
    <property type="match status" value="1"/>
</dbReference>
<dbReference type="STRING" id="145388.A0A0D2N1W5"/>